<dbReference type="STRING" id="1178515.SY83_17860"/>
<dbReference type="PATRIC" id="fig|1178515.4.peg.3599"/>
<keyword evidence="1" id="KW-0472">Membrane</keyword>
<dbReference type="EMBL" id="CP011388">
    <property type="protein sequence ID" value="ANE47848.1"/>
    <property type="molecule type" value="Genomic_DNA"/>
</dbReference>
<sequence>MWRGSKGSIALEAAVTMPFFLAFVIALTSMIQMSITQLALHTATSETTKIIAAHMYPVELLVEGAKATGAGQTIMQTVDHVKSAREAVLQAESLFGDFSFLVPDAILDLAVWAERFKSKIQTQAQEGIEDALIASFQPLFRSFANQSLPQTTQLRKEQLRIVKITFPIPGNREYADFGIVAEYTFKLNIPFFHKQITLRDQAYERVWVGE</sequence>
<evidence type="ECO:0000256" key="1">
    <source>
        <dbReference type="SAM" id="Phobius"/>
    </source>
</evidence>
<keyword evidence="1" id="KW-0812">Transmembrane</keyword>
<feature type="transmembrane region" description="Helical" evidence="1">
    <location>
        <begin position="9"/>
        <end position="31"/>
    </location>
</feature>
<protein>
    <submittedName>
        <fullName evidence="2">Uncharacterized protein</fullName>
    </submittedName>
</protein>
<dbReference type="Proteomes" id="UP000076927">
    <property type="component" value="Chromosome"/>
</dbReference>
<name>A0A172TLD5_9BACL</name>
<accession>A0A172TLD5</accession>
<keyword evidence="3" id="KW-1185">Reference proteome</keyword>
<gene>
    <name evidence="2" type="ORF">SY83_17860</name>
</gene>
<organism evidence="2 3">
    <name type="scientific">Paenibacillus swuensis</name>
    <dbReference type="NCBI Taxonomy" id="1178515"/>
    <lineage>
        <taxon>Bacteria</taxon>
        <taxon>Bacillati</taxon>
        <taxon>Bacillota</taxon>
        <taxon>Bacilli</taxon>
        <taxon>Bacillales</taxon>
        <taxon>Paenibacillaceae</taxon>
        <taxon>Paenibacillus</taxon>
    </lineage>
</organism>
<evidence type="ECO:0000313" key="2">
    <source>
        <dbReference type="EMBL" id="ANE47848.1"/>
    </source>
</evidence>
<dbReference type="AlphaFoldDB" id="A0A172TLD5"/>
<proteinExistence type="predicted"/>
<dbReference type="KEGG" id="pswu:SY83_17860"/>
<evidence type="ECO:0000313" key="3">
    <source>
        <dbReference type="Proteomes" id="UP000076927"/>
    </source>
</evidence>
<keyword evidence="1" id="KW-1133">Transmembrane helix</keyword>
<reference evidence="2 3" key="1">
    <citation type="submission" date="2015-01" db="EMBL/GenBank/DDBJ databases">
        <title>Paenibacillus swuensis/DY6/whole genome sequencing.</title>
        <authorList>
            <person name="Kim M.K."/>
            <person name="Srinivasan S."/>
            <person name="Lee J.-J."/>
        </authorList>
    </citation>
    <scope>NUCLEOTIDE SEQUENCE [LARGE SCALE GENOMIC DNA]</scope>
    <source>
        <strain evidence="2 3">DY6</strain>
    </source>
</reference>